<proteinExistence type="predicted"/>
<dbReference type="AlphaFoldDB" id="A0A3E2DNT7"/>
<name>A0A3E2DNT7_9ACTN</name>
<reference evidence="1 2" key="1">
    <citation type="submission" date="2017-07" db="EMBL/GenBank/DDBJ databases">
        <authorList>
            <person name="Sun Z.S."/>
            <person name="Albrecht U."/>
            <person name="Echele G."/>
            <person name="Lee C.C."/>
        </authorList>
    </citation>
    <scope>NUCLEOTIDE SEQUENCE [LARGE SCALE GENOMIC DNA]</scope>
    <source>
        <strain evidence="1 2">P16-029</strain>
    </source>
</reference>
<accession>A0A3E2DNT7</accession>
<dbReference type="EMBL" id="NOWI01000001">
    <property type="protein sequence ID" value="RFT47041.1"/>
    <property type="molecule type" value="Genomic_DNA"/>
</dbReference>
<dbReference type="Proteomes" id="UP000259211">
    <property type="component" value="Unassembled WGS sequence"/>
</dbReference>
<protein>
    <submittedName>
        <fullName evidence="1">Uncharacterized protein</fullName>
    </submittedName>
</protein>
<organism evidence="1 2">
    <name type="scientific">Cutibacterium avidum</name>
    <dbReference type="NCBI Taxonomy" id="33010"/>
    <lineage>
        <taxon>Bacteria</taxon>
        <taxon>Bacillati</taxon>
        <taxon>Actinomycetota</taxon>
        <taxon>Actinomycetes</taxon>
        <taxon>Propionibacteriales</taxon>
        <taxon>Propionibacteriaceae</taxon>
        <taxon>Cutibacterium</taxon>
    </lineage>
</organism>
<evidence type="ECO:0000313" key="1">
    <source>
        <dbReference type="EMBL" id="RFT47041.1"/>
    </source>
</evidence>
<comment type="caution">
    <text evidence="1">The sequence shown here is derived from an EMBL/GenBank/DDBJ whole genome shotgun (WGS) entry which is preliminary data.</text>
</comment>
<gene>
    <name evidence="1" type="ORF">CHT91_00320</name>
</gene>
<sequence length="76" mass="8411">MINDLGELFTMDLVMRWHRPADCVASPCTLDVPNLNEFVVRIRIKQISAAMPVAADPSDVVEGVGERLRSALSQED</sequence>
<evidence type="ECO:0000313" key="2">
    <source>
        <dbReference type="Proteomes" id="UP000259211"/>
    </source>
</evidence>